<dbReference type="Proteomes" id="UP000306409">
    <property type="component" value="Chromosome"/>
</dbReference>
<dbReference type="KEGG" id="rher:EHE19_006460"/>
<evidence type="ECO:0000313" key="3">
    <source>
        <dbReference type="EMBL" id="QNU68080.1"/>
    </source>
</evidence>
<dbReference type="EMBL" id="CP061336">
    <property type="protein sequence ID" value="QNU68080.1"/>
    <property type="molecule type" value="Genomic_DNA"/>
</dbReference>
<gene>
    <name evidence="3" type="ORF">EHE19_006460</name>
</gene>
<keyword evidence="4" id="KW-1185">Reference proteome</keyword>
<dbReference type="OrthoDB" id="9833644at2"/>
<protein>
    <submittedName>
        <fullName evidence="3">Uncharacterized protein</fullName>
    </submittedName>
</protein>
<name>A0A4V6EP97_9FIRM</name>
<keyword evidence="2" id="KW-0732">Signal</keyword>
<dbReference type="RefSeq" id="WP_137698485.1">
    <property type="nucleotide sequence ID" value="NZ_CP061336.1"/>
</dbReference>
<feature type="signal peptide" evidence="2">
    <location>
        <begin position="1"/>
        <end position="27"/>
    </location>
</feature>
<dbReference type="AlphaFoldDB" id="A0A4V6EP97"/>
<feature type="chain" id="PRO_5043758646" evidence="2">
    <location>
        <begin position="28"/>
        <end position="224"/>
    </location>
</feature>
<organism evidence="3 4">
    <name type="scientific">Ruminiclostridium herbifermentans</name>
    <dbReference type="NCBI Taxonomy" id="2488810"/>
    <lineage>
        <taxon>Bacteria</taxon>
        <taxon>Bacillati</taxon>
        <taxon>Bacillota</taxon>
        <taxon>Clostridia</taxon>
        <taxon>Eubacteriales</taxon>
        <taxon>Oscillospiraceae</taxon>
        <taxon>Ruminiclostridium</taxon>
    </lineage>
</organism>
<reference evidence="3 4" key="1">
    <citation type="submission" date="2020-09" db="EMBL/GenBank/DDBJ databases">
        <title>Characterization and genome sequencing of Ruminiclostridium sp. nov. MA18.</title>
        <authorList>
            <person name="Rettenmaier R."/>
            <person name="Kowollik M.-L."/>
            <person name="Liebl W."/>
            <person name="Zverlov V."/>
        </authorList>
    </citation>
    <scope>NUCLEOTIDE SEQUENCE [LARGE SCALE GENOMIC DNA]</scope>
    <source>
        <strain evidence="3 4">MA18</strain>
    </source>
</reference>
<proteinExistence type="predicted"/>
<evidence type="ECO:0000313" key="4">
    <source>
        <dbReference type="Proteomes" id="UP000306409"/>
    </source>
</evidence>
<evidence type="ECO:0000256" key="2">
    <source>
        <dbReference type="SAM" id="SignalP"/>
    </source>
</evidence>
<feature type="region of interest" description="Disordered" evidence="1">
    <location>
        <begin position="87"/>
        <end position="116"/>
    </location>
</feature>
<evidence type="ECO:0000256" key="1">
    <source>
        <dbReference type="SAM" id="MobiDB-lite"/>
    </source>
</evidence>
<accession>A0A4V6EP97</accession>
<sequence length="224" mass="24278">MKNRITRLFSIFIVVSLLISSNIPAFANDNTTISTGNDVEIINVDITQYPQFDINNFEEYKPILEKYGIAEDNVIAILPISKRNLQENDKNKSAPEKNSTTSTLSELENDSTTTTQSNAITASVPAGVLVLTGTFVSSSVWKLTLLNVGILNVSDIEADVILINNSSGPIVNSKRFLGGLLKFKSVSEIYSAGGSVIDVAIATVTGITEDGEYFNMGGTQYRNQ</sequence>
<feature type="compositionally biased region" description="Polar residues" evidence="1">
    <location>
        <begin position="96"/>
        <end position="116"/>
    </location>
</feature>